<evidence type="ECO:0000313" key="7">
    <source>
        <dbReference type="EMBL" id="ROT43539.1"/>
    </source>
</evidence>
<proteinExistence type="inferred from homology"/>
<dbReference type="Proteomes" id="UP000272025">
    <property type="component" value="Unassembled WGS sequence"/>
</dbReference>
<evidence type="ECO:0000256" key="4">
    <source>
        <dbReference type="ARBA" id="ARBA00023203"/>
    </source>
</evidence>
<dbReference type="PROSITE" id="PS51263">
    <property type="entry name" value="ADF_H"/>
    <property type="match status" value="1"/>
</dbReference>
<dbReference type="OrthoDB" id="10249245at2759"/>
<feature type="non-terminal residue" evidence="7">
    <location>
        <position position="1"/>
    </location>
</feature>
<dbReference type="SMART" id="SM00102">
    <property type="entry name" value="ADF"/>
    <property type="match status" value="1"/>
</dbReference>
<dbReference type="SUPFAM" id="SSF55753">
    <property type="entry name" value="Actin depolymerizing proteins"/>
    <property type="match status" value="1"/>
</dbReference>
<dbReference type="STRING" id="1314773.A0A3N2Q9V6"/>
<evidence type="ECO:0000259" key="6">
    <source>
        <dbReference type="PROSITE" id="PS51263"/>
    </source>
</evidence>
<dbReference type="InterPro" id="IPR029006">
    <property type="entry name" value="ADF-H/Gelsolin-like_dom_sf"/>
</dbReference>
<evidence type="ECO:0000256" key="3">
    <source>
        <dbReference type="ARBA" id="ARBA00015630"/>
    </source>
</evidence>
<gene>
    <name evidence="7" type="ORF">SODALDRAFT_267575</name>
</gene>
<evidence type="ECO:0000256" key="2">
    <source>
        <dbReference type="ARBA" id="ARBA00006844"/>
    </source>
</evidence>
<dbReference type="GO" id="GO:0030042">
    <property type="term" value="P:actin filament depolymerization"/>
    <property type="evidence" value="ECO:0007669"/>
    <property type="project" value="InterPro"/>
</dbReference>
<dbReference type="GO" id="GO:0003779">
    <property type="term" value="F:actin binding"/>
    <property type="evidence" value="ECO:0007669"/>
    <property type="project" value="UniProtKB-KW"/>
</dbReference>
<dbReference type="GO" id="GO:0015629">
    <property type="term" value="C:actin cytoskeleton"/>
    <property type="evidence" value="ECO:0007669"/>
    <property type="project" value="InterPro"/>
</dbReference>
<dbReference type="AlphaFoldDB" id="A0A3N2Q9V6"/>
<reference evidence="7 8" key="1">
    <citation type="journal article" date="2018" name="Mol. Ecol.">
        <title>The obligate alkalophilic soda-lake fungus Sodiomyces alkalinus has shifted to a protein diet.</title>
        <authorList>
            <person name="Grum-Grzhimaylo A.A."/>
            <person name="Falkoski D.L."/>
            <person name="van den Heuvel J."/>
            <person name="Valero-Jimenez C.A."/>
            <person name="Min B."/>
            <person name="Choi I.G."/>
            <person name="Lipzen A."/>
            <person name="Daum C.G."/>
            <person name="Aanen D.K."/>
            <person name="Tsang A."/>
            <person name="Henrissat B."/>
            <person name="Bilanenko E.N."/>
            <person name="de Vries R.P."/>
            <person name="van Kan J.A.L."/>
            <person name="Grigoriev I.V."/>
            <person name="Debets A.J.M."/>
        </authorList>
    </citation>
    <scope>NUCLEOTIDE SEQUENCE [LARGE SCALE GENOMIC DNA]</scope>
    <source>
        <strain evidence="7 8">F11</strain>
    </source>
</reference>
<dbReference type="PANTHER" id="PTHR11913">
    <property type="entry name" value="COFILIN-RELATED"/>
    <property type="match status" value="1"/>
</dbReference>
<dbReference type="CDD" id="cd11286">
    <property type="entry name" value="ADF_cofilin_like"/>
    <property type="match status" value="1"/>
</dbReference>
<keyword evidence="8" id="KW-1185">Reference proteome</keyword>
<comment type="subcellular location">
    <subcellularLocation>
        <location evidence="1">Nucleus matrix</location>
    </subcellularLocation>
</comment>
<organism evidence="7 8">
    <name type="scientific">Sodiomyces alkalinus (strain CBS 110278 / VKM F-3762 / F11)</name>
    <name type="common">Alkaliphilic filamentous fungus</name>
    <dbReference type="NCBI Taxonomy" id="1314773"/>
    <lineage>
        <taxon>Eukaryota</taxon>
        <taxon>Fungi</taxon>
        <taxon>Dikarya</taxon>
        <taxon>Ascomycota</taxon>
        <taxon>Pezizomycotina</taxon>
        <taxon>Sordariomycetes</taxon>
        <taxon>Hypocreomycetidae</taxon>
        <taxon>Glomerellales</taxon>
        <taxon>Plectosphaerellaceae</taxon>
        <taxon>Sodiomyces</taxon>
    </lineage>
</organism>
<protein>
    <recommendedName>
        <fullName evidence="3">Cofilin</fullName>
    </recommendedName>
    <alternativeName>
        <fullName evidence="5">Actin-depolymerizing factor 1</fullName>
    </alternativeName>
</protein>
<dbReference type="InterPro" id="IPR017904">
    <property type="entry name" value="ADF/Cofilin"/>
</dbReference>
<dbReference type="EMBL" id="ML119051">
    <property type="protein sequence ID" value="ROT43539.1"/>
    <property type="molecule type" value="Genomic_DNA"/>
</dbReference>
<evidence type="ECO:0000313" key="8">
    <source>
        <dbReference type="Proteomes" id="UP000272025"/>
    </source>
</evidence>
<evidence type="ECO:0000256" key="5">
    <source>
        <dbReference type="ARBA" id="ARBA00032427"/>
    </source>
</evidence>
<comment type="similarity">
    <text evidence="2">Belongs to the actin-binding proteins ADF family.</text>
</comment>
<dbReference type="Gene3D" id="3.40.20.10">
    <property type="entry name" value="Severin"/>
    <property type="match status" value="1"/>
</dbReference>
<feature type="domain" description="ADF-H" evidence="6">
    <location>
        <begin position="1"/>
        <end position="140"/>
    </location>
</feature>
<dbReference type="PRINTS" id="PR00006">
    <property type="entry name" value="COFILIN"/>
</dbReference>
<sequence length="145" mass="16248">CRATVAQECISTYNDLKLSKKYKFIIFKLSDDHKEIVVEEASPDKDWEVFREKLINATTKSKSGPRYAVYDFEYSLASGEGERNKITFIAWSPDDAGVMAKMIYASSKEALKRSLTGIATELQANDPDDIEYDTVIKTVSKGMAG</sequence>
<dbReference type="InterPro" id="IPR002108">
    <property type="entry name" value="ADF-H"/>
</dbReference>
<dbReference type="RefSeq" id="XP_028471345.1">
    <property type="nucleotide sequence ID" value="XM_028607556.1"/>
</dbReference>
<accession>A0A3N2Q9V6</accession>
<dbReference type="GeneID" id="39576034"/>
<name>A0A3N2Q9V6_SODAK</name>
<evidence type="ECO:0000256" key="1">
    <source>
        <dbReference type="ARBA" id="ARBA00004109"/>
    </source>
</evidence>
<dbReference type="Pfam" id="PF00241">
    <property type="entry name" value="Cofilin_ADF"/>
    <property type="match status" value="1"/>
</dbReference>
<dbReference type="GO" id="GO:0016363">
    <property type="term" value="C:nuclear matrix"/>
    <property type="evidence" value="ECO:0007669"/>
    <property type="project" value="UniProtKB-SubCell"/>
</dbReference>
<keyword evidence="4" id="KW-0009">Actin-binding</keyword>